<gene>
    <name evidence="2" type="ORF">SAMN04488054_104216</name>
</gene>
<dbReference type="SUPFAM" id="SSF55315">
    <property type="entry name" value="L30e-like"/>
    <property type="match status" value="1"/>
</dbReference>
<organism evidence="2 3">
    <name type="scientific">Salibacterium qingdaonense</name>
    <dbReference type="NCBI Taxonomy" id="266892"/>
    <lineage>
        <taxon>Bacteria</taxon>
        <taxon>Bacillati</taxon>
        <taxon>Bacillota</taxon>
        <taxon>Bacilli</taxon>
        <taxon>Bacillales</taxon>
        <taxon>Bacillaceae</taxon>
    </lineage>
</organism>
<feature type="domain" description="Ribosomal protein eL8/eL30/eS12/Gadd45" evidence="1">
    <location>
        <begin position="4"/>
        <end position="92"/>
    </location>
</feature>
<keyword evidence="3" id="KW-1185">Reference proteome</keyword>
<dbReference type="Gene3D" id="3.30.1330.30">
    <property type="match status" value="1"/>
</dbReference>
<name>A0A1I4KB59_9BACI</name>
<keyword evidence="2" id="KW-0689">Ribosomal protein</keyword>
<keyword evidence="2" id="KW-0687">Ribonucleoprotein</keyword>
<evidence type="ECO:0000259" key="1">
    <source>
        <dbReference type="Pfam" id="PF01248"/>
    </source>
</evidence>
<proteinExistence type="predicted"/>
<protein>
    <submittedName>
        <fullName evidence="2">Ribosomal protein L7Ae</fullName>
    </submittedName>
</protein>
<dbReference type="OrthoDB" id="9794863at2"/>
<sequence>MTASIYSFLGLAAKAGRVKTGEGVVLDGIRNRTLFLVLIAGDASPNTTKKFKDKSSYYQIPVYITGDRQRLGTSVGKESRVLIGITDKGFAERLMTMLDE</sequence>
<dbReference type="Proteomes" id="UP000199668">
    <property type="component" value="Unassembled WGS sequence"/>
</dbReference>
<dbReference type="RefSeq" id="WP_090926080.1">
    <property type="nucleotide sequence ID" value="NZ_FOTY01000004.1"/>
</dbReference>
<dbReference type="Pfam" id="PF01248">
    <property type="entry name" value="Ribosomal_L7Ae"/>
    <property type="match status" value="1"/>
</dbReference>
<dbReference type="STRING" id="266892.SAMN04488054_104216"/>
<dbReference type="EMBL" id="FOTY01000004">
    <property type="protein sequence ID" value="SFL75841.1"/>
    <property type="molecule type" value="Genomic_DNA"/>
</dbReference>
<dbReference type="InterPro" id="IPR004038">
    <property type="entry name" value="Ribosomal_eL8/eL30/eS12/Gad45"/>
</dbReference>
<dbReference type="AlphaFoldDB" id="A0A1I4KB59"/>
<evidence type="ECO:0000313" key="3">
    <source>
        <dbReference type="Proteomes" id="UP000199668"/>
    </source>
</evidence>
<evidence type="ECO:0000313" key="2">
    <source>
        <dbReference type="EMBL" id="SFL75841.1"/>
    </source>
</evidence>
<accession>A0A1I4KB59</accession>
<reference evidence="2 3" key="1">
    <citation type="submission" date="2016-10" db="EMBL/GenBank/DDBJ databases">
        <authorList>
            <person name="de Groot N.N."/>
        </authorList>
    </citation>
    <scope>NUCLEOTIDE SEQUENCE [LARGE SCALE GENOMIC DNA]</scope>
    <source>
        <strain evidence="2 3">CGMCC 1.6134</strain>
    </source>
</reference>
<dbReference type="GO" id="GO:0005840">
    <property type="term" value="C:ribosome"/>
    <property type="evidence" value="ECO:0007669"/>
    <property type="project" value="UniProtKB-KW"/>
</dbReference>
<dbReference type="InterPro" id="IPR029064">
    <property type="entry name" value="Ribosomal_eL30-like_sf"/>
</dbReference>